<dbReference type="Proteomes" id="UP001159405">
    <property type="component" value="Unassembled WGS sequence"/>
</dbReference>
<protein>
    <recommendedName>
        <fullName evidence="2">BHLH domain-containing protein</fullName>
    </recommendedName>
</protein>
<evidence type="ECO:0000256" key="1">
    <source>
        <dbReference type="SAM" id="MobiDB-lite"/>
    </source>
</evidence>
<sequence length="965" mass="106024">DHSVPCSQPEITSVSPIAALVPTANQRITTPMQLSQNLPPEKEDFENKVSSLSELSSVGDHLSMSYASKEGINQEEEQDLSEDDSCDSSYLQRLSYAVKTFNEHYQNSKAEEESSSTADSFSPEAFLSSIPLFKKLSKRRPANILPKPNTAEYSIRGQHQHFLTSSHGVSSILPQQFSVVADVGHGVPIAPKPDPNTPVSCYVLVVPTPVYYENLVPKERLQLLHEQEEANKFLAVPSDHEDKVTEVLAFQNDTTPLQEPRPMHPPDVEWTPRAYKQVRTPLPSTRVRVSPSPNKGSSGVQGSPMITVSTTTTPIQPLQGNKKKYVIVQGNNRHLKGLASHRHNFYTRTVEESHQPIYLQGLPPQGFRRLWKARENSSTEKLTKRSLEPLFCKALAPANQEATVPEIEKSPLTCITDKVSCDREVPQHESNKSPEQNLPTQKIPDDNSSTPAVKEANNQDREGVIDSECQANNEEPLLSAQETTDEVKITPVSQGNRYRENRERKKVRDRKYDADLKKAFEQLRRVVPRLPRSYSRGLILQEAIKYIGNLEKKIQDAGLWPTLQVQDHFKQDAQSKGTSDEKSAKVEPVTVTEAERVLSTTDCTVPDPSNNVTSVEDDEAQPLVPENETGSNSPENAPATLTSPILLSLSAEEGSFSFVSPEGATVFAVDCEYPDDDSVTVEEVPLSAPFQQVQLLSVDLNDDTPVLTPQSPEEALSQELTPRLIPLVEIPSYTESGDSSRQDLFVSVIDGVSTISQEGLSDLGVTLSPLLSPLGILLSPGGDIDHSHDPTVAVLVDDLSSAVDGNMAGLNAGVPGVCTDMTSIAASVEVTTDMQRKKGTAPSSARKRACARSRKRTAQTVPSLSPQQPANINSSSHCRRNRRVLQDNSNFEDPRSPVAGNKRGRRRKVKVGHSEQSFQGVDENSAFAVKQTHTPPRRVSGVILNTERKTSSSSGSVEKKSTRRL</sequence>
<feature type="compositionally biased region" description="Basic residues" evidence="1">
    <location>
        <begin position="902"/>
        <end position="911"/>
    </location>
</feature>
<dbReference type="SMART" id="SM00353">
    <property type="entry name" value="HLH"/>
    <property type="match status" value="1"/>
</dbReference>
<dbReference type="InterPro" id="IPR036638">
    <property type="entry name" value="HLH_DNA-bd_sf"/>
</dbReference>
<evidence type="ECO:0000259" key="2">
    <source>
        <dbReference type="PROSITE" id="PS50888"/>
    </source>
</evidence>
<dbReference type="CDD" id="cd00083">
    <property type="entry name" value="bHLH_SF"/>
    <property type="match status" value="1"/>
</dbReference>
<evidence type="ECO:0000313" key="3">
    <source>
        <dbReference type="EMBL" id="CAH3154564.1"/>
    </source>
</evidence>
<feature type="region of interest" description="Disordered" evidence="1">
    <location>
        <begin position="833"/>
        <end position="965"/>
    </location>
</feature>
<dbReference type="EMBL" id="CALNXK010000099">
    <property type="protein sequence ID" value="CAH3154564.1"/>
    <property type="molecule type" value="Genomic_DNA"/>
</dbReference>
<feature type="compositionally biased region" description="Polar residues" evidence="1">
    <location>
        <begin position="291"/>
        <end position="306"/>
    </location>
</feature>
<name>A0ABN8Q4P0_9CNID</name>
<feature type="compositionally biased region" description="Basic residues" evidence="1">
    <location>
        <begin position="845"/>
        <end position="857"/>
    </location>
</feature>
<feature type="compositionally biased region" description="Polar residues" evidence="1">
    <location>
        <begin position="628"/>
        <end position="640"/>
    </location>
</feature>
<feature type="region of interest" description="Disordered" evidence="1">
    <location>
        <begin position="284"/>
        <end position="306"/>
    </location>
</feature>
<dbReference type="InterPro" id="IPR011598">
    <property type="entry name" value="bHLH_dom"/>
</dbReference>
<feature type="compositionally biased region" description="Polar residues" evidence="1">
    <location>
        <begin position="433"/>
        <end position="451"/>
    </location>
</feature>
<dbReference type="Pfam" id="PF00010">
    <property type="entry name" value="HLH"/>
    <property type="match status" value="1"/>
</dbReference>
<feature type="non-terminal residue" evidence="3">
    <location>
        <position position="1"/>
    </location>
</feature>
<gene>
    <name evidence="3" type="ORF">PLOB_00050223</name>
</gene>
<feature type="region of interest" description="Disordered" evidence="1">
    <location>
        <begin position="476"/>
        <end position="506"/>
    </location>
</feature>
<proteinExistence type="predicted"/>
<dbReference type="Gene3D" id="4.10.280.10">
    <property type="entry name" value="Helix-loop-helix DNA-binding domain"/>
    <property type="match status" value="1"/>
</dbReference>
<feature type="compositionally biased region" description="Basic and acidic residues" evidence="1">
    <location>
        <begin position="570"/>
        <end position="585"/>
    </location>
</feature>
<feature type="compositionally biased region" description="Acidic residues" evidence="1">
    <location>
        <begin position="73"/>
        <end position="86"/>
    </location>
</feature>
<evidence type="ECO:0000313" key="4">
    <source>
        <dbReference type="Proteomes" id="UP001159405"/>
    </source>
</evidence>
<feature type="region of interest" description="Disordered" evidence="1">
    <location>
        <begin position="570"/>
        <end position="640"/>
    </location>
</feature>
<dbReference type="SUPFAM" id="SSF47459">
    <property type="entry name" value="HLH, helix-loop-helix DNA-binding domain"/>
    <property type="match status" value="1"/>
</dbReference>
<feature type="region of interest" description="Disordered" evidence="1">
    <location>
        <begin position="425"/>
        <end position="461"/>
    </location>
</feature>
<feature type="compositionally biased region" description="Polar residues" evidence="1">
    <location>
        <begin position="859"/>
        <end position="876"/>
    </location>
</feature>
<reference evidence="3 4" key="1">
    <citation type="submission" date="2022-05" db="EMBL/GenBank/DDBJ databases">
        <authorList>
            <consortium name="Genoscope - CEA"/>
            <person name="William W."/>
        </authorList>
    </citation>
    <scope>NUCLEOTIDE SEQUENCE [LARGE SCALE GENOMIC DNA]</scope>
</reference>
<accession>A0ABN8Q4P0</accession>
<organism evidence="3 4">
    <name type="scientific">Porites lobata</name>
    <dbReference type="NCBI Taxonomy" id="104759"/>
    <lineage>
        <taxon>Eukaryota</taxon>
        <taxon>Metazoa</taxon>
        <taxon>Cnidaria</taxon>
        <taxon>Anthozoa</taxon>
        <taxon>Hexacorallia</taxon>
        <taxon>Scleractinia</taxon>
        <taxon>Fungiina</taxon>
        <taxon>Poritidae</taxon>
        <taxon>Porites</taxon>
    </lineage>
</organism>
<keyword evidence="4" id="KW-1185">Reference proteome</keyword>
<feature type="region of interest" description="Disordered" evidence="1">
    <location>
        <begin position="31"/>
        <end position="53"/>
    </location>
</feature>
<feature type="region of interest" description="Disordered" evidence="1">
    <location>
        <begin position="66"/>
        <end position="87"/>
    </location>
</feature>
<feature type="domain" description="BHLH" evidence="2">
    <location>
        <begin position="500"/>
        <end position="550"/>
    </location>
</feature>
<comment type="caution">
    <text evidence="3">The sequence shown here is derived from an EMBL/GenBank/DDBJ whole genome shotgun (WGS) entry which is preliminary data.</text>
</comment>
<dbReference type="PROSITE" id="PS50888">
    <property type="entry name" value="BHLH"/>
    <property type="match status" value="1"/>
</dbReference>
<feature type="compositionally biased region" description="Polar residues" evidence="1">
    <location>
        <begin position="598"/>
        <end position="614"/>
    </location>
</feature>